<evidence type="ECO:0000256" key="6">
    <source>
        <dbReference type="ARBA" id="ARBA00022555"/>
    </source>
</evidence>
<dbReference type="PANTHER" id="PTHR15952:SF11">
    <property type="entry name" value="EXPORTIN-T"/>
    <property type="match status" value="1"/>
</dbReference>
<evidence type="ECO:0000313" key="15">
    <source>
        <dbReference type="Proteomes" id="UP001447188"/>
    </source>
</evidence>
<evidence type="ECO:0000259" key="13">
    <source>
        <dbReference type="Pfam" id="PF19282"/>
    </source>
</evidence>
<dbReference type="InterPro" id="IPR013598">
    <property type="entry name" value="Exportin-1/Importin-b-like"/>
</dbReference>
<dbReference type="Proteomes" id="UP001447188">
    <property type="component" value="Unassembled WGS sequence"/>
</dbReference>
<comment type="caution">
    <text evidence="14">The sequence shown here is derived from an EMBL/GenBank/DDBJ whole genome shotgun (WGS) entry which is preliminary data.</text>
</comment>
<organism evidence="14 15">
    <name type="scientific">Discina gigas</name>
    <dbReference type="NCBI Taxonomy" id="1032678"/>
    <lineage>
        <taxon>Eukaryota</taxon>
        <taxon>Fungi</taxon>
        <taxon>Dikarya</taxon>
        <taxon>Ascomycota</taxon>
        <taxon>Pezizomycotina</taxon>
        <taxon>Pezizomycetes</taxon>
        <taxon>Pezizales</taxon>
        <taxon>Discinaceae</taxon>
        <taxon>Discina</taxon>
    </lineage>
</organism>
<name>A0ABR3GRS1_9PEZI</name>
<dbReference type="Pfam" id="PF08389">
    <property type="entry name" value="Xpo1"/>
    <property type="match status" value="1"/>
</dbReference>
<keyword evidence="15" id="KW-1185">Reference proteome</keyword>
<dbReference type="InterPro" id="IPR016024">
    <property type="entry name" value="ARM-type_fold"/>
</dbReference>
<comment type="similarity">
    <text evidence="2 11">Belongs to the exportin family.</text>
</comment>
<gene>
    <name evidence="14" type="primary">LOS1</name>
    <name evidence="14" type="ORF">Q9L58_002364</name>
</gene>
<feature type="domain" description="Exportin-1/Importin-beta-like" evidence="12">
    <location>
        <begin position="106"/>
        <end position="265"/>
    </location>
</feature>
<keyword evidence="6 11" id="KW-0820">tRNA-binding</keyword>
<keyword evidence="8 11" id="KW-0694">RNA-binding</keyword>
<evidence type="ECO:0000259" key="12">
    <source>
        <dbReference type="Pfam" id="PF08389"/>
    </source>
</evidence>
<evidence type="ECO:0000313" key="14">
    <source>
        <dbReference type="EMBL" id="KAL0638638.1"/>
    </source>
</evidence>
<feature type="domain" description="Exportin-T C-terminal" evidence="13">
    <location>
        <begin position="339"/>
        <end position="1025"/>
    </location>
</feature>
<proteinExistence type="inferred from homology"/>
<keyword evidence="5 11" id="KW-0963">Cytoplasm</keyword>
<dbReference type="Gene3D" id="1.25.10.10">
    <property type="entry name" value="Leucine-rich Repeat Variant"/>
    <property type="match status" value="1"/>
</dbReference>
<keyword evidence="4 11" id="KW-0813">Transport</keyword>
<evidence type="ECO:0000256" key="9">
    <source>
        <dbReference type="ARBA" id="ARBA00023242"/>
    </source>
</evidence>
<comment type="subcellular location">
    <subcellularLocation>
        <location evidence="1 11">Cytoplasm</location>
    </subcellularLocation>
    <subcellularLocation>
        <location evidence="11">Nucleus</location>
    </subcellularLocation>
    <text evidence="11">Shuttles between the nucleus and the cytoplasm.</text>
</comment>
<accession>A0ABR3GRS1</accession>
<comment type="function">
    <text evidence="10">tRNA nucleus export receptor which facilitates tRNA translocation across the nuclear pore complex. Involved in pre-tRNA splicing, probably by affecting the interaction of pre-tRNA with splicing endonuclease.</text>
</comment>
<keyword evidence="7" id="KW-0819">tRNA processing</keyword>
<protein>
    <recommendedName>
        <fullName evidence="3 11">Exportin-T</fullName>
    </recommendedName>
    <alternativeName>
        <fullName evidence="11">Exportin(tRNA)</fullName>
    </alternativeName>
    <alternativeName>
        <fullName evidence="11">tRNA exportin</fullName>
    </alternativeName>
</protein>
<evidence type="ECO:0000256" key="10">
    <source>
        <dbReference type="ARBA" id="ARBA00025147"/>
    </source>
</evidence>
<dbReference type="Pfam" id="PF19282">
    <property type="entry name" value="Exportin-T"/>
    <property type="match status" value="1"/>
</dbReference>
<evidence type="ECO:0000256" key="5">
    <source>
        <dbReference type="ARBA" id="ARBA00022490"/>
    </source>
</evidence>
<dbReference type="PANTHER" id="PTHR15952">
    <property type="entry name" value="EXPORTIN-T/LOS1"/>
    <property type="match status" value="1"/>
</dbReference>
<dbReference type="EMBL" id="JBBBZM010000020">
    <property type="protein sequence ID" value="KAL0638638.1"/>
    <property type="molecule type" value="Genomic_DNA"/>
</dbReference>
<evidence type="ECO:0000256" key="2">
    <source>
        <dbReference type="ARBA" id="ARBA00009466"/>
    </source>
</evidence>
<evidence type="ECO:0000256" key="8">
    <source>
        <dbReference type="ARBA" id="ARBA00022884"/>
    </source>
</evidence>
<reference evidence="14 15" key="1">
    <citation type="submission" date="2024-02" db="EMBL/GenBank/DDBJ databases">
        <title>Discinaceae phylogenomics.</title>
        <authorList>
            <person name="Dirks A.C."/>
            <person name="James T.Y."/>
        </authorList>
    </citation>
    <scope>NUCLEOTIDE SEQUENCE [LARGE SCALE GENOMIC DNA]</scope>
    <source>
        <strain evidence="14 15">ACD0624</strain>
    </source>
</reference>
<evidence type="ECO:0000256" key="11">
    <source>
        <dbReference type="RuleBase" id="RU366037"/>
    </source>
</evidence>
<evidence type="ECO:0000256" key="3">
    <source>
        <dbReference type="ARBA" id="ARBA00018928"/>
    </source>
</evidence>
<evidence type="ECO:0000256" key="1">
    <source>
        <dbReference type="ARBA" id="ARBA00004496"/>
    </source>
</evidence>
<sequence>MDAQVENAVDIASSPTTSQELKRQAMEFLQQVKDSPDGWQVCLPLFVRDPRPSEIVRMFCLDALNTAIQLRYQTPQDQSLTYIKDMLVDYMRQVYFSNPSLSDISMMQNKLTQTMTYLFVAMYTNSWPTFFDDVLTLTSTSNDSNGQPQYDNYQGVMFFLRMTASVHDEVADVLVPRSAEEIQRNGLIKDALRERDVRKLVASWQEILAQWRGANDEVVLLSLKNIGRWVSWIDISLVVNEAMLNLLYYFLASEGRPRNAAIETLAEIVGKKMKGPDKLDLIFFLKLGEIVGTLVASPALVQGQENYDFDLAEGVAKLVNGIGMDLIRVLDTDDVDSRSKQRAEEYLQAFVPFLLRFFSDEYDELSQAVLPFMFELLTLLRKEKRISNTVSQSHAQMLPPILGAIVVKMKYDVDTTWGDEDEQTDEAEFQELRKKLKTLQDTIASIDEGLYIQALSVLIGNTFERVVQGGGAVDWREVETALYEMFLFGELMMRAGGLFAKGQPNGAAAETLIAMMFKMMNSNISSFSHPAVKLRYMEILNRYSAFFETNTNLIPQALEDFVKGVHDSHVRVRRRSWYLFQRFVKSLKMHIGDIAETVLQAICDLLVIKAELPKDSGNDEMSSDGNQAEDPAFESQLSLFDAVGCLSSIRSIPEERQVMFAQTIMSPLFRDMEKNLGTAKTGNAQAVLQIHHNIMALGTLARGFSDWQPNTTSTTPPSELVSTEFKNAAEAILVSLESLNQSANIREAARYSFSRMVGVLGTKILPMLPRWIDGLLAANSSKEEMVTFLKLLEQVVHGFKEEIFDILNSLMTPLLGRIFASLGEETTGTDDALELADLRKEYLSFLLCVLNNDLGNVLVSEVNQAIFDQILGTAEHFARDITDPGTEKLAFSLMSKMSAVYGPSTGQPQQQPPLQQANGININNPLEKPLAGFEKFMIDSFSVLCWEVPGNQGFNPKDAQAKLVLGEISGLQKMLYFKLGENYLQYLRTAYFPSVNFSQAPAEEYLSALTRLDHKAFRAYFQKFIVGIGGG</sequence>
<keyword evidence="9 11" id="KW-0539">Nucleus</keyword>
<dbReference type="InterPro" id="IPR045546">
    <property type="entry name" value="Exportin-T_C"/>
</dbReference>
<dbReference type="SUPFAM" id="SSF48371">
    <property type="entry name" value="ARM repeat"/>
    <property type="match status" value="1"/>
</dbReference>
<evidence type="ECO:0000256" key="4">
    <source>
        <dbReference type="ARBA" id="ARBA00022448"/>
    </source>
</evidence>
<evidence type="ECO:0000256" key="7">
    <source>
        <dbReference type="ARBA" id="ARBA00022694"/>
    </source>
</evidence>
<dbReference type="InterPro" id="IPR040017">
    <property type="entry name" value="XPOT"/>
</dbReference>
<dbReference type="InterPro" id="IPR011989">
    <property type="entry name" value="ARM-like"/>
</dbReference>